<dbReference type="Gene3D" id="3.20.20.300">
    <property type="entry name" value="Glycoside hydrolase, family 3, N-terminal domain"/>
    <property type="match status" value="1"/>
</dbReference>
<evidence type="ECO:0000256" key="1">
    <source>
        <dbReference type="ARBA" id="ARBA00000448"/>
    </source>
</evidence>
<keyword evidence="4" id="KW-0732">Signal</keyword>
<comment type="catalytic activity">
    <reaction evidence="1">
        <text>Hydrolysis of terminal, non-reducing beta-D-glucosyl residues with release of beta-D-glucose.</text>
        <dbReference type="EC" id="3.2.1.21"/>
    </reaction>
</comment>
<accession>A0A5M9HI43</accession>
<evidence type="ECO:0000256" key="6">
    <source>
        <dbReference type="ARBA" id="ARBA00023295"/>
    </source>
</evidence>
<evidence type="ECO:0000256" key="3">
    <source>
        <dbReference type="ARBA" id="ARBA00012744"/>
    </source>
</evidence>
<evidence type="ECO:0000256" key="2">
    <source>
        <dbReference type="ARBA" id="ARBA00005336"/>
    </source>
</evidence>
<comment type="similarity">
    <text evidence="2 7">Belongs to the glycosyl hydrolase 3 family.</text>
</comment>
<dbReference type="InterPro" id="IPR013783">
    <property type="entry name" value="Ig-like_fold"/>
</dbReference>
<dbReference type="Gene3D" id="3.40.50.1700">
    <property type="entry name" value="Glycoside hydrolase family 3 C-terminal domain"/>
    <property type="match status" value="1"/>
</dbReference>
<dbReference type="PRINTS" id="PR00133">
    <property type="entry name" value="GLHYDRLASE3"/>
</dbReference>
<feature type="domain" description="Fibronectin type III-like" evidence="8">
    <location>
        <begin position="694"/>
        <end position="763"/>
    </location>
</feature>
<comment type="caution">
    <text evidence="9">The sequence shown here is derived from an EMBL/GenBank/DDBJ whole genome shotgun (WGS) entry which is preliminary data.</text>
</comment>
<dbReference type="RefSeq" id="WP_141814852.1">
    <property type="nucleotide sequence ID" value="NZ_VFPL01000001.1"/>
</dbReference>
<keyword evidence="6 7" id="KW-0326">Glycosidase</keyword>
<dbReference type="OrthoDB" id="9758670at2"/>
<evidence type="ECO:0000313" key="10">
    <source>
        <dbReference type="Proteomes" id="UP000322918"/>
    </source>
</evidence>
<proteinExistence type="inferred from homology"/>
<dbReference type="InterPro" id="IPR036962">
    <property type="entry name" value="Glyco_hydro_3_N_sf"/>
</dbReference>
<dbReference type="InterPro" id="IPR019800">
    <property type="entry name" value="Glyco_hydro_3_AS"/>
</dbReference>
<protein>
    <recommendedName>
        <fullName evidence="3">beta-glucosidase</fullName>
        <ecNumber evidence="3">3.2.1.21</ecNumber>
    </recommendedName>
</protein>
<dbReference type="GO" id="GO:0008422">
    <property type="term" value="F:beta-glucosidase activity"/>
    <property type="evidence" value="ECO:0007669"/>
    <property type="project" value="UniProtKB-EC"/>
</dbReference>
<sequence length="776" mass="86197">MKLKDNISVILLAVICISVTEVWGQKQTVQLAYLNPRLPIEKRIENLMSQMTLKEKIAQMSQYVGLEHMREAEKNVTENELLNGHARGFYKDLHSSGVERMVAGGEIGSFLHVLTATEANHLQSLAEKSRLKIPLLIGIDAIHGNGLVRGSTIYPSPITMASTFAPGLVEEAARQTAVEMRATGSHWAFSPNIEIARDARWGRVGETFGEDPSLVSQMGIAMIRGLQTNDFTGTDKVLACAKHLVAGGVPANGTNAAPVELSEGELRNTYLAPFKAAIREAHPFTLMPAHNELNGIPCHGNKWLMTDIVRREFGFNGFIVSDWMDMEAISTRHRQVENVKEAFRLSVDGGVDMHMHGPVFAGNIEQLTGEGRLSVARVDSACYRILEAKFKLGLFENRYVDEKMIHKVVFTKEHQQTALEIARRGIVLLKNENNLLPIRAGKYRRILVTGPNVNNQSIMGDWVFDQPTENVWTVLKGIQQEAAPSEVNFVDVGWNLRNLDEKKIEEAVSVAKSSDLAIVVLGEDSFREHWEEKTCGENRDRMDITLWGKQNALIESIQKAGIPVIVVLVNGRPLATPWIAENIPAIVEAWEPGSMGGKALAEILFGKVNPSGKLPVTIPRHVGQISTVYNHKPSLFLHPYIDGEKEPLYSFGYGLSYTSFTYSDLKVSSSAIKAGDSVTLTVTITNKGDRKGEEVAQVYIRDDYSTTTRPVKELKKFKRIVLDKGQKQTISFTIGKEELAYYNRRAEYVLESGTFTLMVGSSSLDKDLLKTKLTVQ</sequence>
<organism evidence="9 10">
    <name type="scientific">Arcticibacter tournemirensis</name>
    <dbReference type="NCBI Taxonomy" id="699437"/>
    <lineage>
        <taxon>Bacteria</taxon>
        <taxon>Pseudomonadati</taxon>
        <taxon>Bacteroidota</taxon>
        <taxon>Sphingobacteriia</taxon>
        <taxon>Sphingobacteriales</taxon>
        <taxon>Sphingobacteriaceae</taxon>
        <taxon>Arcticibacter</taxon>
    </lineage>
</organism>
<dbReference type="EMBL" id="VWNE01000006">
    <property type="protein sequence ID" value="KAA8485048.1"/>
    <property type="molecule type" value="Genomic_DNA"/>
</dbReference>
<dbReference type="Gene3D" id="2.60.40.10">
    <property type="entry name" value="Immunoglobulins"/>
    <property type="match status" value="1"/>
</dbReference>
<dbReference type="AlphaFoldDB" id="A0A5M9HI43"/>
<dbReference type="Pfam" id="PF14310">
    <property type="entry name" value="Fn3-like"/>
    <property type="match status" value="1"/>
</dbReference>
<evidence type="ECO:0000259" key="8">
    <source>
        <dbReference type="SMART" id="SM01217"/>
    </source>
</evidence>
<evidence type="ECO:0000313" key="9">
    <source>
        <dbReference type="EMBL" id="KAA8485048.1"/>
    </source>
</evidence>
<evidence type="ECO:0000256" key="7">
    <source>
        <dbReference type="RuleBase" id="RU361161"/>
    </source>
</evidence>
<dbReference type="SUPFAM" id="SSF52279">
    <property type="entry name" value="Beta-D-glucan exohydrolase, C-terminal domain"/>
    <property type="match status" value="1"/>
</dbReference>
<dbReference type="InterPro" id="IPR051915">
    <property type="entry name" value="Cellulose_Degrad_GH3"/>
</dbReference>
<dbReference type="InterPro" id="IPR017853">
    <property type="entry name" value="GH"/>
</dbReference>
<dbReference type="InterPro" id="IPR036881">
    <property type="entry name" value="Glyco_hydro_3_C_sf"/>
</dbReference>
<dbReference type="GO" id="GO:0009251">
    <property type="term" value="P:glucan catabolic process"/>
    <property type="evidence" value="ECO:0007669"/>
    <property type="project" value="TreeGrafter"/>
</dbReference>
<dbReference type="PROSITE" id="PS00775">
    <property type="entry name" value="GLYCOSYL_HYDROL_F3"/>
    <property type="match status" value="1"/>
</dbReference>
<dbReference type="Pfam" id="PF00933">
    <property type="entry name" value="Glyco_hydro_3"/>
    <property type="match status" value="1"/>
</dbReference>
<evidence type="ECO:0000256" key="5">
    <source>
        <dbReference type="ARBA" id="ARBA00022801"/>
    </source>
</evidence>
<dbReference type="Proteomes" id="UP000322918">
    <property type="component" value="Unassembled WGS sequence"/>
</dbReference>
<dbReference type="FunFam" id="2.60.40.10:FF:000495">
    <property type="entry name" value="Periplasmic beta-glucosidase"/>
    <property type="match status" value="1"/>
</dbReference>
<dbReference type="InterPro" id="IPR001764">
    <property type="entry name" value="Glyco_hydro_3_N"/>
</dbReference>
<dbReference type="Pfam" id="PF01915">
    <property type="entry name" value="Glyco_hydro_3_C"/>
    <property type="match status" value="1"/>
</dbReference>
<gene>
    <name evidence="9" type="ORF">F1649_05280</name>
</gene>
<dbReference type="PANTHER" id="PTHR30620">
    <property type="entry name" value="PERIPLASMIC BETA-GLUCOSIDASE-RELATED"/>
    <property type="match status" value="1"/>
</dbReference>
<keyword evidence="5 7" id="KW-0378">Hydrolase</keyword>
<dbReference type="PANTHER" id="PTHR30620:SF16">
    <property type="entry name" value="LYSOSOMAL BETA GLUCOSIDASE"/>
    <property type="match status" value="1"/>
</dbReference>
<dbReference type="InterPro" id="IPR026891">
    <property type="entry name" value="Fn3-like"/>
</dbReference>
<keyword evidence="10" id="KW-1185">Reference proteome</keyword>
<dbReference type="SUPFAM" id="SSF51445">
    <property type="entry name" value="(Trans)glycosidases"/>
    <property type="match status" value="1"/>
</dbReference>
<dbReference type="InterPro" id="IPR002772">
    <property type="entry name" value="Glyco_hydro_3_C"/>
</dbReference>
<dbReference type="EC" id="3.2.1.21" evidence="3"/>
<reference evidence="9 10" key="1">
    <citation type="submission" date="2019-09" db="EMBL/GenBank/DDBJ databases">
        <title>Pararcticibacter amylolyticus gen. nov., sp. nov., isolated from a rottenly hemp rope, and reclassification of Pedobacter tournemirensis as Pararcticibacter tournemirensis comb. nov.</title>
        <authorList>
            <person name="Cai Y."/>
        </authorList>
    </citation>
    <scope>NUCLEOTIDE SEQUENCE [LARGE SCALE GENOMIC DNA]</scope>
    <source>
        <strain evidence="9 10">TF5-37.2-LB10</strain>
    </source>
</reference>
<name>A0A5M9HI43_9SPHI</name>
<dbReference type="SMART" id="SM01217">
    <property type="entry name" value="Fn3_like"/>
    <property type="match status" value="1"/>
</dbReference>
<evidence type="ECO:0000256" key="4">
    <source>
        <dbReference type="ARBA" id="ARBA00022729"/>
    </source>
</evidence>